<evidence type="ECO:0000256" key="1">
    <source>
        <dbReference type="ARBA" id="ARBA00008894"/>
    </source>
</evidence>
<dbReference type="GeneID" id="113710018"/>
<keyword evidence="4" id="KW-0547">Nucleotide-binding</keyword>
<evidence type="ECO:0000256" key="6">
    <source>
        <dbReference type="ARBA" id="ARBA00022840"/>
    </source>
</evidence>
<sequence>MKKVPYASAVSSLMYAMVCTRPDIADVVGVVSRYLSNPGKEHWNAVKWILRYSKGTSRLCLCFGNGKTMLDGYTDADMAGDLDNGKSTSGYLMIFVGGAVSWQSKLQKCIALSSTKAEYIAITEACKETFWLQKFLQELGMKQEKSSSRSGTVPKASQLDSSREDYISLPQGEEELRISYMVRKIIECMQDDKYRRIGIHGKDGIGQTTVLKALFCAPEIKNKFNFLIQVTISRNWSREKIQLEIARQLELTVEGPKSGDELTSKLFHALQSKKYLLILDDVWDNINLEALGVNLESHSRLVVATRSVHICKIMALDQQIEVSALPWKEAWNLFQEQVGGLIDSPNIRPRVVVIVSECDGLLLMIIVIGRALAKENDVLGWRLVLSNLSSVTELKSGDTESHDEVLLQKLTVGYDKLHDYDLKHCFLYCVLFPEDHNIQITELINYWIQEGLVTGNPVDASRKGFRIVWHLTEASLVERVDGISIKMHNLIRDLASWIILSEDGSLDFLVGRKFNKVGNQELMLGPRTRLITCSPQKLPRVEDRLLSRAGAGLPLPPTQNEWEETEMIFLMDNGISKLPKEPNCRKLKMTNIRSLPSLLYNLSGLQALILCHCPCLSEISPRVGEVKPIEILDLTGTEIYSLPDTIGKLSSLKHLHSLEELSIEVQPRDTQWNTDAEFVAEELSNLSNLDTLCICFPEIKFLKTFLGSSPAWKADNLRKFKFVIGHDIKRSTSRVPRRTEQDYDQEHKIRSLTEFGIQIIRQLKFCTVSECSDMESIVDGGSIIDEIALPNLSHLSLHYLWNLNKIWKGEITVESFKALKVLSVHTCLRLEFVLSCSMKEVCAAEIPKLKKLELRYLTQLVRICHQSYQHIEHLNIKYCPKFESN</sequence>
<dbReference type="InterPro" id="IPR042197">
    <property type="entry name" value="Apaf_helical"/>
</dbReference>
<protein>
    <submittedName>
        <fullName evidence="10">Disease resistance protein At4g27190-like</fullName>
    </submittedName>
</protein>
<dbReference type="Gene3D" id="1.10.10.10">
    <property type="entry name" value="Winged helix-like DNA-binding domain superfamily/Winged helix DNA-binding domain"/>
    <property type="match status" value="1"/>
</dbReference>
<dbReference type="Gene3D" id="3.40.50.300">
    <property type="entry name" value="P-loop containing nucleotide triphosphate hydrolases"/>
    <property type="match status" value="1"/>
</dbReference>
<accession>A0ABM4VQD4</accession>
<evidence type="ECO:0000256" key="3">
    <source>
        <dbReference type="ARBA" id="ARBA00022737"/>
    </source>
</evidence>
<dbReference type="SUPFAM" id="SSF52540">
    <property type="entry name" value="P-loop containing nucleoside triphosphate hydrolases"/>
    <property type="match status" value="1"/>
</dbReference>
<dbReference type="Pfam" id="PF23559">
    <property type="entry name" value="WHD_DRP"/>
    <property type="match status" value="1"/>
</dbReference>
<evidence type="ECO:0000313" key="9">
    <source>
        <dbReference type="Proteomes" id="UP001652660"/>
    </source>
</evidence>
<evidence type="ECO:0000256" key="2">
    <source>
        <dbReference type="ARBA" id="ARBA00022614"/>
    </source>
</evidence>
<keyword evidence="3" id="KW-0677">Repeat</keyword>
<evidence type="ECO:0000259" key="8">
    <source>
        <dbReference type="Pfam" id="PF23559"/>
    </source>
</evidence>
<dbReference type="InterPro" id="IPR002182">
    <property type="entry name" value="NB-ARC"/>
</dbReference>
<dbReference type="RefSeq" id="XP_071921747.1">
    <property type="nucleotide sequence ID" value="XM_072065646.1"/>
</dbReference>
<dbReference type="PANTHER" id="PTHR33463:SF143">
    <property type="entry name" value="NB-ARC DOMAIN-CONTAINING PROTEIN"/>
    <property type="match status" value="1"/>
</dbReference>
<organism evidence="9 10">
    <name type="scientific">Coffea arabica</name>
    <name type="common">Arabian coffee</name>
    <dbReference type="NCBI Taxonomy" id="13443"/>
    <lineage>
        <taxon>Eukaryota</taxon>
        <taxon>Viridiplantae</taxon>
        <taxon>Streptophyta</taxon>
        <taxon>Embryophyta</taxon>
        <taxon>Tracheophyta</taxon>
        <taxon>Spermatophyta</taxon>
        <taxon>Magnoliopsida</taxon>
        <taxon>eudicotyledons</taxon>
        <taxon>Gunneridae</taxon>
        <taxon>Pentapetalae</taxon>
        <taxon>asterids</taxon>
        <taxon>lamiids</taxon>
        <taxon>Gentianales</taxon>
        <taxon>Rubiaceae</taxon>
        <taxon>Ixoroideae</taxon>
        <taxon>Gardenieae complex</taxon>
        <taxon>Bertiereae - Coffeeae clade</taxon>
        <taxon>Coffeeae</taxon>
        <taxon>Coffea</taxon>
    </lineage>
</organism>
<keyword evidence="5" id="KW-0611">Plant defense</keyword>
<dbReference type="Proteomes" id="UP001652660">
    <property type="component" value="Chromosome 9e"/>
</dbReference>
<evidence type="ECO:0000259" key="7">
    <source>
        <dbReference type="Pfam" id="PF00931"/>
    </source>
</evidence>
<name>A0ABM4VQD4_COFAR</name>
<dbReference type="SUPFAM" id="SSF52058">
    <property type="entry name" value="L domain-like"/>
    <property type="match status" value="1"/>
</dbReference>
<dbReference type="Gene3D" id="3.80.10.10">
    <property type="entry name" value="Ribonuclease Inhibitor"/>
    <property type="match status" value="1"/>
</dbReference>
<dbReference type="Pfam" id="PF00931">
    <property type="entry name" value="NB-ARC"/>
    <property type="match status" value="1"/>
</dbReference>
<evidence type="ECO:0000256" key="4">
    <source>
        <dbReference type="ARBA" id="ARBA00022741"/>
    </source>
</evidence>
<dbReference type="InterPro" id="IPR027417">
    <property type="entry name" value="P-loop_NTPase"/>
</dbReference>
<keyword evidence="2" id="KW-0433">Leucine-rich repeat</keyword>
<reference evidence="10" key="1">
    <citation type="submission" date="2025-08" db="UniProtKB">
        <authorList>
            <consortium name="RefSeq"/>
        </authorList>
    </citation>
    <scope>IDENTIFICATION</scope>
    <source>
        <tissue evidence="10">Leaves</tissue>
    </source>
</reference>
<proteinExistence type="inferred from homology"/>
<dbReference type="Gene3D" id="1.10.8.430">
    <property type="entry name" value="Helical domain of apoptotic protease-activating factors"/>
    <property type="match status" value="1"/>
</dbReference>
<dbReference type="InterPro" id="IPR050905">
    <property type="entry name" value="Plant_NBS-LRR"/>
</dbReference>
<feature type="domain" description="Disease resistance protein winged helix" evidence="8">
    <location>
        <begin position="431"/>
        <end position="495"/>
    </location>
</feature>
<dbReference type="CDD" id="cd09272">
    <property type="entry name" value="RNase_HI_RT_Ty1"/>
    <property type="match status" value="1"/>
</dbReference>
<dbReference type="InterPro" id="IPR036388">
    <property type="entry name" value="WH-like_DNA-bd_sf"/>
</dbReference>
<feature type="domain" description="NB-ARC" evidence="7">
    <location>
        <begin position="180"/>
        <end position="338"/>
    </location>
</feature>
<evidence type="ECO:0000313" key="10">
    <source>
        <dbReference type="RefSeq" id="XP_071921747.1"/>
    </source>
</evidence>
<comment type="similarity">
    <text evidence="1">Belongs to the disease resistance NB-LRR family.</text>
</comment>
<dbReference type="InterPro" id="IPR032675">
    <property type="entry name" value="LRR_dom_sf"/>
</dbReference>
<dbReference type="PRINTS" id="PR00364">
    <property type="entry name" value="DISEASERSIST"/>
</dbReference>
<dbReference type="InterPro" id="IPR058922">
    <property type="entry name" value="WHD_DRP"/>
</dbReference>
<gene>
    <name evidence="10" type="primary">LOC113710018</name>
</gene>
<keyword evidence="9" id="KW-1185">Reference proteome</keyword>
<evidence type="ECO:0000256" key="5">
    <source>
        <dbReference type="ARBA" id="ARBA00022821"/>
    </source>
</evidence>
<dbReference type="PANTHER" id="PTHR33463">
    <property type="entry name" value="NB-ARC DOMAIN-CONTAINING PROTEIN-RELATED"/>
    <property type="match status" value="1"/>
</dbReference>
<keyword evidence="6" id="KW-0067">ATP-binding</keyword>